<accession>A0ABD2N8M2</accession>
<dbReference type="Gene3D" id="1.10.472.10">
    <property type="entry name" value="Cyclin-like"/>
    <property type="match status" value="1"/>
</dbReference>
<gene>
    <name evidence="2" type="ORF">HHI36_016077</name>
</gene>
<sequence length="260" mass="30371">MSKQDMNEIDLLETWIGDMLESVNNFKEPILDESIMKIMKITCDAFKQDVHVFITAVEILEEYMRRKYEKQECNYDQILILAASLFISSKYTGVQIELKIKYINKILQRLTNVEYESKIIISAEVEILKTLDGSLPITTVVDDLNTIIELHIRENHLKANLRLLCLEILQLLYICRKNLFMELKEIYNQNKDSLLVLKFLMNSKLYIPVCILITSLHLTQYKHILDINSMTNNITRLTKIHSDHLNILAGILINLIQNNI</sequence>
<dbReference type="AlphaFoldDB" id="A0ABD2N8M2"/>
<comment type="caution">
    <text evidence="2">The sequence shown here is derived from an EMBL/GenBank/DDBJ whole genome shotgun (WGS) entry which is preliminary data.</text>
</comment>
<proteinExistence type="predicted"/>
<reference evidence="2 3" key="1">
    <citation type="journal article" date="2021" name="BMC Biol.">
        <title>Horizontally acquired antibacterial genes associated with adaptive radiation of ladybird beetles.</title>
        <authorList>
            <person name="Li H.S."/>
            <person name="Tang X.F."/>
            <person name="Huang Y.H."/>
            <person name="Xu Z.Y."/>
            <person name="Chen M.L."/>
            <person name="Du X.Y."/>
            <person name="Qiu B.Y."/>
            <person name="Chen P.T."/>
            <person name="Zhang W."/>
            <person name="Slipinski A."/>
            <person name="Escalona H.E."/>
            <person name="Waterhouse R.M."/>
            <person name="Zwick A."/>
            <person name="Pang H."/>
        </authorList>
    </citation>
    <scope>NUCLEOTIDE SEQUENCE [LARGE SCALE GENOMIC DNA]</scope>
    <source>
        <strain evidence="2">SYSU2018</strain>
    </source>
</reference>
<evidence type="ECO:0000313" key="3">
    <source>
        <dbReference type="Proteomes" id="UP001516400"/>
    </source>
</evidence>
<dbReference type="InterPro" id="IPR036915">
    <property type="entry name" value="Cyclin-like_sf"/>
</dbReference>
<dbReference type="Proteomes" id="UP001516400">
    <property type="component" value="Unassembled WGS sequence"/>
</dbReference>
<keyword evidence="3" id="KW-1185">Reference proteome</keyword>
<feature type="domain" description="Cyclin N-terminal" evidence="1">
    <location>
        <begin position="35"/>
        <end position="134"/>
    </location>
</feature>
<dbReference type="EMBL" id="JABFTP020000062">
    <property type="protein sequence ID" value="KAL3274700.1"/>
    <property type="molecule type" value="Genomic_DNA"/>
</dbReference>
<evidence type="ECO:0000313" key="2">
    <source>
        <dbReference type="EMBL" id="KAL3274700.1"/>
    </source>
</evidence>
<evidence type="ECO:0000259" key="1">
    <source>
        <dbReference type="Pfam" id="PF00134"/>
    </source>
</evidence>
<name>A0ABD2N8M2_9CUCU</name>
<dbReference type="InterPro" id="IPR006671">
    <property type="entry name" value="Cyclin_N"/>
</dbReference>
<protein>
    <recommendedName>
        <fullName evidence="1">Cyclin N-terminal domain-containing protein</fullName>
    </recommendedName>
</protein>
<organism evidence="2 3">
    <name type="scientific">Cryptolaemus montrouzieri</name>
    <dbReference type="NCBI Taxonomy" id="559131"/>
    <lineage>
        <taxon>Eukaryota</taxon>
        <taxon>Metazoa</taxon>
        <taxon>Ecdysozoa</taxon>
        <taxon>Arthropoda</taxon>
        <taxon>Hexapoda</taxon>
        <taxon>Insecta</taxon>
        <taxon>Pterygota</taxon>
        <taxon>Neoptera</taxon>
        <taxon>Endopterygota</taxon>
        <taxon>Coleoptera</taxon>
        <taxon>Polyphaga</taxon>
        <taxon>Cucujiformia</taxon>
        <taxon>Coccinelloidea</taxon>
        <taxon>Coccinellidae</taxon>
        <taxon>Scymninae</taxon>
        <taxon>Scymnini</taxon>
        <taxon>Cryptolaemus</taxon>
    </lineage>
</organism>
<dbReference type="Pfam" id="PF00134">
    <property type="entry name" value="Cyclin_N"/>
    <property type="match status" value="1"/>
</dbReference>
<dbReference type="SUPFAM" id="SSF47954">
    <property type="entry name" value="Cyclin-like"/>
    <property type="match status" value="1"/>
</dbReference>